<accession>A0A1G9MBY7</accession>
<dbReference type="EMBL" id="FNGV01000002">
    <property type="protein sequence ID" value="SDL71521.1"/>
    <property type="molecule type" value="Genomic_DNA"/>
</dbReference>
<dbReference type="CDD" id="cd00610">
    <property type="entry name" value="OAT_like"/>
    <property type="match status" value="1"/>
</dbReference>
<dbReference type="PROSITE" id="PS00600">
    <property type="entry name" value="AA_TRANSFER_CLASS_3"/>
    <property type="match status" value="1"/>
</dbReference>
<evidence type="ECO:0000256" key="5">
    <source>
        <dbReference type="RuleBase" id="RU003560"/>
    </source>
</evidence>
<dbReference type="FunFam" id="3.40.640.10:FF:000100">
    <property type="entry name" value="Putative acetylornithine aminotransferase"/>
    <property type="match status" value="1"/>
</dbReference>
<dbReference type="Pfam" id="PF00202">
    <property type="entry name" value="Aminotran_3"/>
    <property type="match status" value="1"/>
</dbReference>
<keyword evidence="2 6" id="KW-0032">Aminotransferase</keyword>
<dbReference type="Proteomes" id="UP000199440">
    <property type="component" value="Unassembled WGS sequence"/>
</dbReference>
<reference evidence="6 7" key="1">
    <citation type="submission" date="2016-10" db="EMBL/GenBank/DDBJ databases">
        <authorList>
            <person name="de Groot N.N."/>
        </authorList>
    </citation>
    <scope>NUCLEOTIDE SEQUENCE [LARGE SCALE GENOMIC DNA]</scope>
    <source>
        <strain evidence="6 7">DSM 19886</strain>
    </source>
</reference>
<evidence type="ECO:0000256" key="4">
    <source>
        <dbReference type="ARBA" id="ARBA00022898"/>
    </source>
</evidence>
<dbReference type="InterPro" id="IPR005814">
    <property type="entry name" value="Aminotrans_3"/>
</dbReference>
<dbReference type="InterPro" id="IPR050103">
    <property type="entry name" value="Class-III_PLP-dep_AT"/>
</dbReference>
<dbReference type="STRING" id="192904.SAMN04488514_102450"/>
<dbReference type="PANTHER" id="PTHR11986">
    <property type="entry name" value="AMINOTRANSFERASE CLASS III"/>
    <property type="match status" value="1"/>
</dbReference>
<evidence type="ECO:0000256" key="2">
    <source>
        <dbReference type="ARBA" id="ARBA00022576"/>
    </source>
</evidence>
<dbReference type="SUPFAM" id="SSF53383">
    <property type="entry name" value="PLP-dependent transferases"/>
    <property type="match status" value="1"/>
</dbReference>
<dbReference type="InterPro" id="IPR049704">
    <property type="entry name" value="Aminotrans_3_PPA_site"/>
</dbReference>
<keyword evidence="7" id="KW-1185">Reference proteome</keyword>
<comment type="similarity">
    <text evidence="5">Belongs to the class-III pyridoxal-phosphate-dependent aminotransferase family.</text>
</comment>
<dbReference type="GO" id="GO:0008483">
    <property type="term" value="F:transaminase activity"/>
    <property type="evidence" value="ECO:0007669"/>
    <property type="project" value="UniProtKB-KW"/>
</dbReference>
<name>A0A1G9MBY7_9FLAO</name>
<evidence type="ECO:0000256" key="1">
    <source>
        <dbReference type="ARBA" id="ARBA00001933"/>
    </source>
</evidence>
<proteinExistence type="inferred from homology"/>
<dbReference type="GO" id="GO:0030170">
    <property type="term" value="F:pyridoxal phosphate binding"/>
    <property type="evidence" value="ECO:0007669"/>
    <property type="project" value="InterPro"/>
</dbReference>
<organism evidence="6 7">
    <name type="scientific">Kriegella aquimaris</name>
    <dbReference type="NCBI Taxonomy" id="192904"/>
    <lineage>
        <taxon>Bacteria</taxon>
        <taxon>Pseudomonadati</taxon>
        <taxon>Bacteroidota</taxon>
        <taxon>Flavobacteriia</taxon>
        <taxon>Flavobacteriales</taxon>
        <taxon>Flavobacteriaceae</taxon>
        <taxon>Kriegella</taxon>
    </lineage>
</organism>
<dbReference type="PIRSF" id="PIRSF000521">
    <property type="entry name" value="Transaminase_4ab_Lys_Orn"/>
    <property type="match status" value="1"/>
</dbReference>
<keyword evidence="4 5" id="KW-0663">Pyridoxal phosphate</keyword>
<gene>
    <name evidence="6" type="ORF">SAMN04488514_102450</name>
</gene>
<evidence type="ECO:0000256" key="3">
    <source>
        <dbReference type="ARBA" id="ARBA00022679"/>
    </source>
</evidence>
<dbReference type="AlphaFoldDB" id="A0A1G9MBY7"/>
<protein>
    <submittedName>
        <fullName evidence="6">Acetylornithine aminotransferase</fullName>
    </submittedName>
</protein>
<dbReference type="InterPro" id="IPR015424">
    <property type="entry name" value="PyrdxlP-dep_Trfase"/>
</dbReference>
<dbReference type="Gene3D" id="3.40.640.10">
    <property type="entry name" value="Type I PLP-dependent aspartate aminotransferase-like (Major domain)"/>
    <property type="match status" value="1"/>
</dbReference>
<comment type="cofactor">
    <cofactor evidence="1">
        <name>pyridoxal 5'-phosphate</name>
        <dbReference type="ChEBI" id="CHEBI:597326"/>
    </cofactor>
</comment>
<dbReference type="PANTHER" id="PTHR11986:SF79">
    <property type="entry name" value="ACETYLORNITHINE AMINOTRANSFERASE, MITOCHONDRIAL"/>
    <property type="match status" value="1"/>
</dbReference>
<keyword evidence="3 6" id="KW-0808">Transferase</keyword>
<dbReference type="InterPro" id="IPR015422">
    <property type="entry name" value="PyrdxlP-dep_Trfase_small"/>
</dbReference>
<evidence type="ECO:0000313" key="7">
    <source>
        <dbReference type="Proteomes" id="UP000199440"/>
    </source>
</evidence>
<dbReference type="Gene3D" id="3.90.1150.10">
    <property type="entry name" value="Aspartate Aminotransferase, domain 1"/>
    <property type="match status" value="1"/>
</dbReference>
<sequence length="394" mass="43260">MSNNNETISVSAEIKQKATMKPFDVYPLYDVTPVSAKGIVVTDDQGKEYLDFYGGHAVISIGHSHPHYIKQLKDQLDRIGFYSNSIQNPLQVELAEKLGQLSDCEDYNLFLCNSGAEANENALKLASFQTGKSRVIAFKNGFHGRTSAAVAVTDNANINAPINKQQKVTFLSFNDEEAFQNEIEKGDVCAVIIETIQGVGGLDEPSTAFYQRVAEQCKAHGVLLIADEVQCGFGRSGKFFAFQHHGIKPDIITIAKGMGNGFPVGGVLIHESIKAVYGMLGTTFGGNHLACAATIAVLEVIEKEQLLENATKLGERFKKRAAEIPQVKRVKGRGLMLGLEFDFEVADLRKRLIHNQHIFTGGAKDKKVLRFLPALNITEAHLDTFFEALQKELS</sequence>
<evidence type="ECO:0000313" key="6">
    <source>
        <dbReference type="EMBL" id="SDL71521.1"/>
    </source>
</evidence>
<dbReference type="InterPro" id="IPR015421">
    <property type="entry name" value="PyrdxlP-dep_Trfase_major"/>
</dbReference>
<dbReference type="GO" id="GO:0042802">
    <property type="term" value="F:identical protein binding"/>
    <property type="evidence" value="ECO:0007669"/>
    <property type="project" value="TreeGrafter"/>
</dbReference>